<dbReference type="RefSeq" id="WP_062805297.1">
    <property type="nucleotide sequence ID" value="NZ_CABMMO010000003.1"/>
</dbReference>
<accession>A0A1V2UM60</accession>
<protein>
    <submittedName>
        <fullName evidence="4">Uncharacterized protein</fullName>
    </submittedName>
</protein>
<keyword evidence="1" id="KW-0175">Coiled coil</keyword>
<reference evidence="4 5" key="1">
    <citation type="submission" date="2016-12" db="EMBL/GenBank/DDBJ databases">
        <authorList>
            <person name="Song W.-J."/>
            <person name="Kurnit D.M."/>
        </authorList>
    </citation>
    <scope>NUCLEOTIDE SEQUENCE [LARGE SCALE GENOMIC DNA]</scope>
    <source>
        <strain evidence="4 5">CGB1038-1_S1</strain>
    </source>
</reference>
<organism evidence="4 5">
    <name type="scientific">Enterococcus mundtii</name>
    <dbReference type="NCBI Taxonomy" id="53346"/>
    <lineage>
        <taxon>Bacteria</taxon>
        <taxon>Bacillati</taxon>
        <taxon>Bacillota</taxon>
        <taxon>Bacilli</taxon>
        <taxon>Lactobacillales</taxon>
        <taxon>Enterococcaceae</taxon>
        <taxon>Enterococcus</taxon>
    </lineage>
</organism>
<gene>
    <name evidence="4" type="ORF">BTN92_04755</name>
    <name evidence="3" type="ORF">HI921_05900</name>
</gene>
<dbReference type="AlphaFoldDB" id="A0A1V2UM60"/>
<evidence type="ECO:0000313" key="4">
    <source>
        <dbReference type="EMBL" id="ONN44149.1"/>
    </source>
</evidence>
<evidence type="ECO:0000313" key="6">
    <source>
        <dbReference type="Proteomes" id="UP000557857"/>
    </source>
</evidence>
<dbReference type="EMBL" id="JABCAG010000012">
    <property type="protein sequence ID" value="NMP58002.1"/>
    <property type="molecule type" value="Genomic_DNA"/>
</dbReference>
<evidence type="ECO:0000256" key="1">
    <source>
        <dbReference type="SAM" id="Coils"/>
    </source>
</evidence>
<evidence type="ECO:0000313" key="5">
    <source>
        <dbReference type="Proteomes" id="UP000189299"/>
    </source>
</evidence>
<feature type="coiled-coil region" evidence="1">
    <location>
        <begin position="254"/>
        <end position="311"/>
    </location>
</feature>
<evidence type="ECO:0000256" key="2">
    <source>
        <dbReference type="SAM" id="MobiDB-lite"/>
    </source>
</evidence>
<feature type="compositionally biased region" description="Basic and acidic residues" evidence="2">
    <location>
        <begin position="378"/>
        <end position="396"/>
    </location>
</feature>
<feature type="compositionally biased region" description="Low complexity" evidence="2">
    <location>
        <begin position="45"/>
        <end position="55"/>
    </location>
</feature>
<sequence length="396" mass="46270">MNEQLVKLNQKIARIKDINDPEYDRLVAERNKLRQQITAQNERQSTATSSTSIATEVKSDPEKIEQLTEKISRKQAQIDRLKDLSDPRYEQYEAEKAQLIQEREAERLKSGQGSKSTKRIDVSNQMKETAPIVQADLRQAKKMIHHELDDQFEKLSVFFDQYKFQYDSAKDEKNINELGDKIAMHKKRYDLKMDASFKDSDFYGRFKQHQTQSELALGNFIENWKENQGYYRDTHSVFENIHELKETIIKNHSLEKYSMKVITKQNELTELQSKKQRINFFSKYIFNRAKYRQLKNQISELKNDLNIAQKARLLAMKGDYSKAEALFNVSDRTGTSHEVKQRRLTQKTLTPSLATNIAGPSKLQNKMEASVNKSAEIMQRKSSEKLRSSSPKEQRA</sequence>
<feature type="region of interest" description="Disordered" evidence="2">
    <location>
        <begin position="36"/>
        <end position="63"/>
    </location>
</feature>
<name>A0A1V2UM60_ENTMU</name>
<feature type="region of interest" description="Disordered" evidence="2">
    <location>
        <begin position="355"/>
        <end position="396"/>
    </location>
</feature>
<dbReference type="EMBL" id="MSTR01000003">
    <property type="protein sequence ID" value="ONN44149.1"/>
    <property type="molecule type" value="Genomic_DNA"/>
</dbReference>
<reference evidence="3 6" key="2">
    <citation type="submission" date="2020-04" db="EMBL/GenBank/DDBJ databases">
        <authorList>
            <person name="Abaymova A."/>
            <person name="Teymurazov M."/>
            <person name="Tazyna O."/>
            <person name="Chatushin Y."/>
            <person name="Svetoch E."/>
            <person name="Pereligyn V."/>
            <person name="Pohylenko V."/>
            <person name="Platonov M."/>
            <person name="Kartsev N."/>
            <person name="Skryabin Y."/>
            <person name="Sizova A."/>
            <person name="Solomentsev V."/>
            <person name="Kislichkina A."/>
            <person name="Bogun A."/>
        </authorList>
    </citation>
    <scope>NUCLEOTIDE SEQUENCE [LARGE SCALE GENOMIC DNA]</scope>
    <source>
        <strain evidence="3">SCPM-O-B-8398</strain>
        <strain evidence="6">SCPM-O-B-8398 (E28)</strain>
    </source>
</reference>
<proteinExistence type="predicted"/>
<comment type="caution">
    <text evidence="4">The sequence shown here is derived from an EMBL/GenBank/DDBJ whole genome shotgun (WGS) entry which is preliminary data.</text>
</comment>
<evidence type="ECO:0000313" key="3">
    <source>
        <dbReference type="EMBL" id="NMP58002.1"/>
    </source>
</evidence>
<dbReference type="Proteomes" id="UP000557857">
    <property type="component" value="Unassembled WGS sequence"/>
</dbReference>
<dbReference type="Proteomes" id="UP000189299">
    <property type="component" value="Unassembled WGS sequence"/>
</dbReference>